<evidence type="ECO:0000256" key="3">
    <source>
        <dbReference type="ARBA" id="ARBA00023015"/>
    </source>
</evidence>
<dbReference type="AlphaFoldDB" id="A0A1T4MFZ8"/>
<dbReference type="PIRSF" id="PIRSF011572">
    <property type="entry name" value="GTP_sensing_CodY"/>
    <property type="match status" value="1"/>
</dbReference>
<reference evidence="10 11" key="1">
    <citation type="submission" date="2017-02" db="EMBL/GenBank/DDBJ databases">
        <authorList>
            <person name="Peterson S.W."/>
        </authorList>
    </citation>
    <scope>NUCLEOTIDE SEQUENCE [LARGE SCALE GENOMIC DNA]</scope>
    <source>
        <strain evidence="10 11">ATCC 17233</strain>
    </source>
</reference>
<comment type="similarity">
    <text evidence="7">Belongs to the CodY family.</text>
</comment>
<keyword evidence="3 7" id="KW-0805">Transcription regulation</keyword>
<feature type="domain" description="Global transcriptional regulator CodY C-terminal" evidence="9">
    <location>
        <begin position="196"/>
        <end position="251"/>
    </location>
</feature>
<dbReference type="Pfam" id="PF06018">
    <property type="entry name" value="CodY"/>
    <property type="match status" value="1"/>
</dbReference>
<name>A0A1T4MFZ8_9FIRM</name>
<evidence type="ECO:0000256" key="1">
    <source>
        <dbReference type="ARBA" id="ARBA00022490"/>
    </source>
</evidence>
<dbReference type="EMBL" id="FUXA01000007">
    <property type="protein sequence ID" value="SJZ65718.1"/>
    <property type="molecule type" value="Genomic_DNA"/>
</dbReference>
<evidence type="ECO:0000256" key="5">
    <source>
        <dbReference type="ARBA" id="ARBA00023163"/>
    </source>
</evidence>
<dbReference type="GO" id="GO:0005737">
    <property type="term" value="C:cytoplasm"/>
    <property type="evidence" value="ECO:0007669"/>
    <property type="project" value="UniProtKB-SubCell"/>
</dbReference>
<sequence length="253" mass="28575">MSVKLLDKTRKLNKLLHYNSSYKVIFDDICKCAGEILSANVLVISMKGKVLGLYDNSKVEVINELLPEELGKVIDDGLNERFLSVLSTKENVNLMTLGFDEEVSRKHSAIVMPVDFAGERLGTTFIYRNNDIFDVDDIIFSEYMNTVIELEMMRSIYEEDEDERRKRIMVKSAAESLSISEKEAVISVFKELNKKEGVLVASRVAVKYQITRSIIVNALRKLEGAGIIESKSQGMKGTYIKIVNEAIFTELGI</sequence>
<evidence type="ECO:0000313" key="11">
    <source>
        <dbReference type="Proteomes" id="UP000189857"/>
    </source>
</evidence>
<feature type="DNA-binding region" description="H-T-H motif" evidence="7">
    <location>
        <begin position="201"/>
        <end position="220"/>
    </location>
</feature>
<keyword evidence="11" id="KW-1185">Reference proteome</keyword>
<dbReference type="PANTHER" id="PTHR40062:SF1">
    <property type="entry name" value="GLOBAL TRANSCRIPTIONAL REGULATOR CODY"/>
    <property type="match status" value="1"/>
</dbReference>
<dbReference type="InterPro" id="IPR036388">
    <property type="entry name" value="WH-like_DNA-bd_sf"/>
</dbReference>
<dbReference type="GO" id="GO:0003700">
    <property type="term" value="F:DNA-binding transcription factor activity"/>
    <property type="evidence" value="ECO:0007669"/>
    <property type="project" value="InterPro"/>
</dbReference>
<dbReference type="InterPro" id="IPR029016">
    <property type="entry name" value="GAF-like_dom_sf"/>
</dbReference>
<proteinExistence type="inferred from homology"/>
<evidence type="ECO:0000256" key="7">
    <source>
        <dbReference type="HAMAP-Rule" id="MF_00621"/>
    </source>
</evidence>
<evidence type="ECO:0000256" key="6">
    <source>
        <dbReference type="ARBA" id="ARBA00034538"/>
    </source>
</evidence>
<keyword evidence="5 7" id="KW-0804">Transcription</keyword>
<dbReference type="InterPro" id="IPR014154">
    <property type="entry name" value="CodY"/>
</dbReference>
<feature type="domain" description="Global transcriptional regulator CodY N-terminal" evidence="8">
    <location>
        <begin position="4"/>
        <end position="174"/>
    </location>
</feature>
<comment type="function">
    <text evidence="7">DNA-binding global transcriptional regulator which is involved in the adaptive response to starvation and acts by directly or indirectly controlling the expression of numerous genes in response to nutrient availability. During rapid exponential growth, CodY is highly active and represses genes whose products allow adaptation to nutrient depletion.</text>
</comment>
<evidence type="ECO:0000256" key="2">
    <source>
        <dbReference type="ARBA" id="ARBA00022491"/>
    </source>
</evidence>
<gene>
    <name evidence="7" type="primary">codY</name>
    <name evidence="10" type="ORF">SAMN02745110_01202</name>
</gene>
<dbReference type="InterPro" id="IPR036390">
    <property type="entry name" value="WH_DNA-bd_sf"/>
</dbReference>
<dbReference type="PANTHER" id="PTHR40062">
    <property type="entry name" value="GTP-SENSING TRANSCRIPTIONAL PLEIOTROPIC REPRESSOR CODY"/>
    <property type="match status" value="1"/>
</dbReference>
<dbReference type="GO" id="GO:0005525">
    <property type="term" value="F:GTP binding"/>
    <property type="evidence" value="ECO:0007669"/>
    <property type="project" value="InterPro"/>
</dbReference>
<dbReference type="Gene3D" id="3.30.450.40">
    <property type="match status" value="1"/>
</dbReference>
<dbReference type="Proteomes" id="UP000189857">
    <property type="component" value="Unassembled WGS sequence"/>
</dbReference>
<accession>A0A1T4MFZ8</accession>
<evidence type="ECO:0000313" key="10">
    <source>
        <dbReference type="EMBL" id="SJZ65718.1"/>
    </source>
</evidence>
<keyword evidence="4 7" id="KW-0238">DNA-binding</keyword>
<protein>
    <recommendedName>
        <fullName evidence="6 7">Global transcriptional regulator CodY</fullName>
    </recommendedName>
</protein>
<dbReference type="NCBIfam" id="NF003170">
    <property type="entry name" value="PRK04158.1"/>
    <property type="match status" value="1"/>
</dbReference>
<dbReference type="InterPro" id="IPR010312">
    <property type="entry name" value="Transc_reg_CodY_N"/>
</dbReference>
<organism evidence="10 11">
    <name type="scientific">Eubacterium ruminantium</name>
    <dbReference type="NCBI Taxonomy" id="42322"/>
    <lineage>
        <taxon>Bacteria</taxon>
        <taxon>Bacillati</taxon>
        <taxon>Bacillota</taxon>
        <taxon>Clostridia</taxon>
        <taxon>Eubacteriales</taxon>
        <taxon>Eubacteriaceae</taxon>
        <taxon>Eubacterium</taxon>
    </lineage>
</organism>
<dbReference type="InterPro" id="IPR013198">
    <property type="entry name" value="GTP_trans_reg_CodY_C"/>
</dbReference>
<evidence type="ECO:0000259" key="9">
    <source>
        <dbReference type="Pfam" id="PF08222"/>
    </source>
</evidence>
<dbReference type="GO" id="GO:0045892">
    <property type="term" value="P:negative regulation of DNA-templated transcription"/>
    <property type="evidence" value="ECO:0007669"/>
    <property type="project" value="UniProtKB-UniRule"/>
</dbReference>
<evidence type="ECO:0000256" key="4">
    <source>
        <dbReference type="ARBA" id="ARBA00023125"/>
    </source>
</evidence>
<dbReference type="Pfam" id="PF08222">
    <property type="entry name" value="HTH_CodY"/>
    <property type="match status" value="1"/>
</dbReference>
<dbReference type="Gene3D" id="1.10.10.10">
    <property type="entry name" value="Winged helix-like DNA-binding domain superfamily/Winged helix DNA-binding domain"/>
    <property type="match status" value="1"/>
</dbReference>
<feature type="region of interest" description="GAF domain" evidence="7">
    <location>
        <begin position="1"/>
        <end position="153"/>
    </location>
</feature>
<comment type="subcellular location">
    <subcellularLocation>
        <location evidence="7">Cytoplasm</location>
    </subcellularLocation>
</comment>
<dbReference type="SUPFAM" id="SSF46785">
    <property type="entry name" value="Winged helix' DNA-binding domain"/>
    <property type="match status" value="1"/>
</dbReference>
<keyword evidence="1 7" id="KW-0963">Cytoplasm</keyword>
<evidence type="ECO:0000259" key="8">
    <source>
        <dbReference type="Pfam" id="PF06018"/>
    </source>
</evidence>
<dbReference type="RefSeq" id="WP_078787048.1">
    <property type="nucleotide sequence ID" value="NZ_CACZYW010000002.1"/>
</dbReference>
<dbReference type="GO" id="GO:0003677">
    <property type="term" value="F:DNA binding"/>
    <property type="evidence" value="ECO:0007669"/>
    <property type="project" value="UniProtKB-UniRule"/>
</dbReference>
<dbReference type="OrthoDB" id="2056at2"/>
<dbReference type="HAMAP" id="MF_00621">
    <property type="entry name" value="HTH_type_CodY"/>
    <property type="match status" value="1"/>
</dbReference>
<keyword evidence="2 7" id="KW-0678">Repressor</keyword>